<reference evidence="7" key="1">
    <citation type="submission" date="2021-04" db="EMBL/GenBank/DDBJ databases">
        <authorList>
            <consortium name="Molecular Ecology Group"/>
        </authorList>
    </citation>
    <scope>NUCLEOTIDE SEQUENCE</scope>
</reference>
<sequence length="90" mass="10135">MLGKVVFRHLSSLAEPLPRVTQGRYPVPNDSRFKQLMEKQTRFCRDDGLLVWQKAGADVTIYRFAVIGSAVATISSIYGLWRLISPPQNA</sequence>
<keyword evidence="6" id="KW-1133">Transmembrane helix</keyword>
<dbReference type="EMBL" id="CAJHNH020001345">
    <property type="protein sequence ID" value="CAG5122696.1"/>
    <property type="molecule type" value="Genomic_DNA"/>
</dbReference>
<evidence type="ECO:0000256" key="2">
    <source>
        <dbReference type="ARBA" id="ARBA00009331"/>
    </source>
</evidence>
<evidence type="ECO:0000256" key="6">
    <source>
        <dbReference type="SAM" id="Phobius"/>
    </source>
</evidence>
<proteinExistence type="inferred from homology"/>
<protein>
    <submittedName>
        <fullName evidence="7">Uncharacterized protein</fullName>
    </submittedName>
</protein>
<keyword evidence="6" id="KW-0812">Transmembrane</keyword>
<evidence type="ECO:0000256" key="5">
    <source>
        <dbReference type="ARBA" id="ARBA00023136"/>
    </source>
</evidence>
<evidence type="ECO:0000256" key="4">
    <source>
        <dbReference type="ARBA" id="ARBA00023128"/>
    </source>
</evidence>
<keyword evidence="4" id="KW-0496">Mitochondrion</keyword>
<dbReference type="GO" id="GO:0045277">
    <property type="term" value="C:respiratory chain complex IV"/>
    <property type="evidence" value="ECO:0007669"/>
    <property type="project" value="InterPro"/>
</dbReference>
<dbReference type="GO" id="GO:0006123">
    <property type="term" value="P:mitochondrial electron transport, cytochrome c to oxygen"/>
    <property type="evidence" value="ECO:0007669"/>
    <property type="project" value="InterPro"/>
</dbReference>
<gene>
    <name evidence="7" type="ORF">CUNI_LOCUS8254</name>
</gene>
<dbReference type="Proteomes" id="UP000678393">
    <property type="component" value="Unassembled WGS sequence"/>
</dbReference>
<evidence type="ECO:0000256" key="3">
    <source>
        <dbReference type="ARBA" id="ARBA00022792"/>
    </source>
</evidence>
<organism evidence="7 8">
    <name type="scientific">Candidula unifasciata</name>
    <dbReference type="NCBI Taxonomy" id="100452"/>
    <lineage>
        <taxon>Eukaryota</taxon>
        <taxon>Metazoa</taxon>
        <taxon>Spiralia</taxon>
        <taxon>Lophotrochozoa</taxon>
        <taxon>Mollusca</taxon>
        <taxon>Gastropoda</taxon>
        <taxon>Heterobranchia</taxon>
        <taxon>Euthyneura</taxon>
        <taxon>Panpulmonata</taxon>
        <taxon>Eupulmonata</taxon>
        <taxon>Stylommatophora</taxon>
        <taxon>Helicina</taxon>
        <taxon>Helicoidea</taxon>
        <taxon>Geomitridae</taxon>
        <taxon>Candidula</taxon>
    </lineage>
</organism>
<dbReference type="GO" id="GO:0005743">
    <property type="term" value="C:mitochondrial inner membrane"/>
    <property type="evidence" value="ECO:0007669"/>
    <property type="project" value="UniProtKB-SubCell"/>
</dbReference>
<keyword evidence="8" id="KW-1185">Reference proteome</keyword>
<comment type="caution">
    <text evidence="7">The sequence shown here is derived from an EMBL/GenBank/DDBJ whole genome shotgun (WGS) entry which is preliminary data.</text>
</comment>
<dbReference type="Gene3D" id="4.10.91.10">
    <property type="entry name" value="Cytochrome c oxidase, subunit VIIa"/>
    <property type="match status" value="1"/>
</dbReference>
<evidence type="ECO:0000256" key="1">
    <source>
        <dbReference type="ARBA" id="ARBA00004273"/>
    </source>
</evidence>
<accession>A0A8S3Z743</accession>
<feature type="transmembrane region" description="Helical" evidence="6">
    <location>
        <begin position="61"/>
        <end position="81"/>
    </location>
</feature>
<dbReference type="AlphaFoldDB" id="A0A8S3Z743"/>
<comment type="subcellular location">
    <subcellularLocation>
        <location evidence="1">Mitochondrion inner membrane</location>
    </subcellularLocation>
</comment>
<evidence type="ECO:0000313" key="7">
    <source>
        <dbReference type="EMBL" id="CAG5122696.1"/>
    </source>
</evidence>
<dbReference type="InterPro" id="IPR036539">
    <property type="entry name" value="Cyt_c_oxidase_su7a_sf"/>
</dbReference>
<keyword evidence="5 6" id="KW-0472">Membrane</keyword>
<comment type="similarity">
    <text evidence="2">Belongs to the cytochrome c oxidase VIIa family.</text>
</comment>
<evidence type="ECO:0000313" key="8">
    <source>
        <dbReference type="Proteomes" id="UP000678393"/>
    </source>
</evidence>
<keyword evidence="3" id="KW-0999">Mitochondrion inner membrane</keyword>
<dbReference type="OrthoDB" id="6084861at2759"/>
<name>A0A8S3Z743_9EUPU</name>